<evidence type="ECO:0000313" key="3">
    <source>
        <dbReference type="EMBL" id="KAK1643359.1"/>
    </source>
</evidence>
<comment type="caution">
    <text evidence="3">The sequence shown here is derived from an EMBL/GenBank/DDBJ whole genome shotgun (WGS) entry which is preliminary data.</text>
</comment>
<feature type="region of interest" description="Disordered" evidence="1">
    <location>
        <begin position="187"/>
        <end position="247"/>
    </location>
</feature>
<accession>A0AAD8S145</accession>
<reference evidence="3" key="1">
    <citation type="submission" date="2023-07" db="EMBL/GenBank/DDBJ databases">
        <title>A chromosome-level genome assembly of Lolium multiflorum.</title>
        <authorList>
            <person name="Chen Y."/>
            <person name="Copetti D."/>
            <person name="Kolliker R."/>
            <person name="Studer B."/>
        </authorList>
    </citation>
    <scope>NUCLEOTIDE SEQUENCE</scope>
    <source>
        <strain evidence="3">02402/16</strain>
        <tissue evidence="3">Leaf</tissue>
    </source>
</reference>
<feature type="domain" description="Integrase zinc-binding" evidence="2">
    <location>
        <begin position="57"/>
        <end position="99"/>
    </location>
</feature>
<dbReference type="Proteomes" id="UP001231189">
    <property type="component" value="Unassembled WGS sequence"/>
</dbReference>
<dbReference type="InterPro" id="IPR041588">
    <property type="entry name" value="Integrase_H2C2"/>
</dbReference>
<evidence type="ECO:0000259" key="2">
    <source>
        <dbReference type="Pfam" id="PF17921"/>
    </source>
</evidence>
<proteinExistence type="predicted"/>
<keyword evidence="4" id="KW-1185">Reference proteome</keyword>
<sequence>MENYSLLMGAAAVMKMAVEMAAVSMEKPSGALPVLRCRNRDSVPHLGFDGGALEESSVRLLLLQESHAGGLMGHFGREKTLLMLADHFYWPKMRRDVDRVNMEASKRADFVQKIHEKTKEMIEKKGKNNAARMNKKHKEMLFKPGDMVWVHFRKDRFPKLRNSSPMKSGLDPLQGLVLKQQYEDGASIARGEEEKMDMKTSHGRPREEREACAKEEEKVQAGTTPGRTGRHAAGRPPATPMSATGLGTGANAQSRTLATSVPAGPGPVETARPLRGRPAPVPAVSEWASPYPIRAVIIVVFRLLVILNPYISA</sequence>
<feature type="compositionally biased region" description="Basic and acidic residues" evidence="1">
    <location>
        <begin position="190"/>
        <end position="219"/>
    </location>
</feature>
<protein>
    <recommendedName>
        <fullName evidence="2">Integrase zinc-binding domain-containing protein</fullName>
    </recommendedName>
</protein>
<gene>
    <name evidence="3" type="ORF">QYE76_061164</name>
</gene>
<dbReference type="Gene3D" id="1.10.340.70">
    <property type="match status" value="1"/>
</dbReference>
<evidence type="ECO:0000256" key="1">
    <source>
        <dbReference type="SAM" id="MobiDB-lite"/>
    </source>
</evidence>
<name>A0AAD8S145_LOLMU</name>
<evidence type="ECO:0000313" key="4">
    <source>
        <dbReference type="Proteomes" id="UP001231189"/>
    </source>
</evidence>
<organism evidence="3 4">
    <name type="scientific">Lolium multiflorum</name>
    <name type="common">Italian ryegrass</name>
    <name type="synonym">Lolium perenne subsp. multiflorum</name>
    <dbReference type="NCBI Taxonomy" id="4521"/>
    <lineage>
        <taxon>Eukaryota</taxon>
        <taxon>Viridiplantae</taxon>
        <taxon>Streptophyta</taxon>
        <taxon>Embryophyta</taxon>
        <taxon>Tracheophyta</taxon>
        <taxon>Spermatophyta</taxon>
        <taxon>Magnoliopsida</taxon>
        <taxon>Liliopsida</taxon>
        <taxon>Poales</taxon>
        <taxon>Poaceae</taxon>
        <taxon>BOP clade</taxon>
        <taxon>Pooideae</taxon>
        <taxon>Poodae</taxon>
        <taxon>Poeae</taxon>
        <taxon>Poeae Chloroplast Group 2 (Poeae type)</taxon>
        <taxon>Loliodinae</taxon>
        <taxon>Loliinae</taxon>
        <taxon>Lolium</taxon>
    </lineage>
</organism>
<dbReference type="Pfam" id="PF17921">
    <property type="entry name" value="Integrase_H2C2"/>
    <property type="match status" value="1"/>
</dbReference>
<dbReference type="AlphaFoldDB" id="A0AAD8S145"/>
<dbReference type="EMBL" id="JAUUTY010000004">
    <property type="protein sequence ID" value="KAK1643359.1"/>
    <property type="molecule type" value="Genomic_DNA"/>
</dbReference>